<keyword evidence="8" id="KW-0653">Protein transport</keyword>
<proteinExistence type="inferred from homology"/>
<name>A0AAD7EZ16_9AGAR</name>
<dbReference type="GO" id="GO:0019786">
    <property type="term" value="F:protein-phosphatidylethanolamide deconjugating activity"/>
    <property type="evidence" value="ECO:0007669"/>
    <property type="project" value="InterPro"/>
</dbReference>
<dbReference type="EMBL" id="JARIHO010000009">
    <property type="protein sequence ID" value="KAJ7355532.1"/>
    <property type="molecule type" value="Genomic_DNA"/>
</dbReference>
<dbReference type="InterPro" id="IPR005078">
    <property type="entry name" value="Peptidase_C54"/>
</dbReference>
<keyword evidence="5 11" id="KW-0645">Protease</keyword>
<dbReference type="Pfam" id="PF03416">
    <property type="entry name" value="Peptidase_C54"/>
    <property type="match status" value="1"/>
</dbReference>
<feature type="compositionally biased region" description="Low complexity" evidence="12">
    <location>
        <begin position="166"/>
        <end position="175"/>
    </location>
</feature>
<comment type="catalytic activity">
    <reaction evidence="10">
        <text>[protein]-C-terminal L-amino acid-glycyl-phosphatidylethanolamide + H2O = [protein]-C-terminal L-amino acid-glycine + a 1,2-diacyl-sn-glycero-3-phosphoethanolamine</text>
        <dbReference type="Rhea" id="RHEA:67548"/>
        <dbReference type="Rhea" id="RHEA-COMP:17323"/>
        <dbReference type="Rhea" id="RHEA-COMP:17324"/>
        <dbReference type="ChEBI" id="CHEBI:15377"/>
        <dbReference type="ChEBI" id="CHEBI:64612"/>
        <dbReference type="ChEBI" id="CHEBI:172940"/>
        <dbReference type="ChEBI" id="CHEBI:172941"/>
    </reaction>
    <physiologicalReaction direction="left-to-right" evidence="10">
        <dbReference type="Rhea" id="RHEA:67549"/>
    </physiologicalReaction>
</comment>
<keyword evidence="7" id="KW-0788">Thiol protease</keyword>
<comment type="subcellular location">
    <subcellularLocation>
        <location evidence="11">Nucleus</location>
    </subcellularLocation>
    <subcellularLocation>
        <location evidence="11">Cytoplasm</location>
    </subcellularLocation>
    <subcellularLocation>
        <location evidence="1">Preautophagosomal structure</location>
    </subcellularLocation>
</comment>
<feature type="region of interest" description="Disordered" evidence="12">
    <location>
        <begin position="46"/>
        <end position="67"/>
    </location>
</feature>
<keyword evidence="4 11" id="KW-0963">Cytoplasm</keyword>
<evidence type="ECO:0000256" key="11">
    <source>
        <dbReference type="RuleBase" id="RU363115"/>
    </source>
</evidence>
<comment type="function">
    <text evidence="11">Required for selective autophagic degradation of the nucleus (nucleophagy) as well as for mitophagy which contributes to regulate mitochondrial quantity and quality by eliminating the mitochondria to a basal level to fulfill cellular energy requirements and preventing excess ROS production.</text>
</comment>
<evidence type="ECO:0000256" key="9">
    <source>
        <dbReference type="ARBA" id="ARBA00023006"/>
    </source>
</evidence>
<organism evidence="14 15">
    <name type="scientific">Mycena albidolilacea</name>
    <dbReference type="NCBI Taxonomy" id="1033008"/>
    <lineage>
        <taxon>Eukaryota</taxon>
        <taxon>Fungi</taxon>
        <taxon>Dikarya</taxon>
        <taxon>Basidiomycota</taxon>
        <taxon>Agaricomycotina</taxon>
        <taxon>Agaricomycetes</taxon>
        <taxon>Agaricomycetidae</taxon>
        <taxon>Agaricales</taxon>
        <taxon>Marasmiineae</taxon>
        <taxon>Mycenaceae</taxon>
        <taxon>Mycena</taxon>
    </lineage>
</organism>
<keyword evidence="11" id="KW-0539">Nucleus</keyword>
<dbReference type="GO" id="GO:0034727">
    <property type="term" value="P:piecemeal microautophagy of the nucleus"/>
    <property type="evidence" value="ECO:0007669"/>
    <property type="project" value="TreeGrafter"/>
</dbReference>
<feature type="domain" description="Peptidase C54 catalytic" evidence="13">
    <location>
        <begin position="68"/>
        <end position="418"/>
    </location>
</feature>
<dbReference type="AlphaFoldDB" id="A0AAD7EZ16"/>
<dbReference type="GO" id="GO:0015031">
    <property type="term" value="P:protein transport"/>
    <property type="evidence" value="ECO:0007669"/>
    <property type="project" value="UniProtKB-KW"/>
</dbReference>
<dbReference type="InterPro" id="IPR046792">
    <property type="entry name" value="Peptidase_C54_cat"/>
</dbReference>
<keyword evidence="3" id="KW-0813">Transport</keyword>
<evidence type="ECO:0000256" key="4">
    <source>
        <dbReference type="ARBA" id="ARBA00022490"/>
    </source>
</evidence>
<evidence type="ECO:0000256" key="3">
    <source>
        <dbReference type="ARBA" id="ARBA00022448"/>
    </source>
</evidence>
<dbReference type="EC" id="3.4.22.-" evidence="11"/>
<dbReference type="GO" id="GO:0004197">
    <property type="term" value="F:cysteine-type endopeptidase activity"/>
    <property type="evidence" value="ECO:0007669"/>
    <property type="project" value="TreeGrafter"/>
</dbReference>
<dbReference type="Proteomes" id="UP001218218">
    <property type="component" value="Unassembled WGS sequence"/>
</dbReference>
<comment type="similarity">
    <text evidence="2 11">Belongs to the peptidase C54 family.</text>
</comment>
<dbReference type="GO" id="GO:0000423">
    <property type="term" value="P:mitophagy"/>
    <property type="evidence" value="ECO:0007669"/>
    <property type="project" value="TreeGrafter"/>
</dbReference>
<dbReference type="PANTHER" id="PTHR22624">
    <property type="entry name" value="CYSTEINE PROTEASE ATG4"/>
    <property type="match status" value="1"/>
</dbReference>
<evidence type="ECO:0000256" key="12">
    <source>
        <dbReference type="SAM" id="MobiDB-lite"/>
    </source>
</evidence>
<evidence type="ECO:0000256" key="6">
    <source>
        <dbReference type="ARBA" id="ARBA00022801"/>
    </source>
</evidence>
<feature type="compositionally biased region" description="Polar residues" evidence="12">
    <location>
        <begin position="135"/>
        <end position="149"/>
    </location>
</feature>
<evidence type="ECO:0000256" key="1">
    <source>
        <dbReference type="ARBA" id="ARBA00004329"/>
    </source>
</evidence>
<dbReference type="GO" id="GO:0005634">
    <property type="term" value="C:nucleus"/>
    <property type="evidence" value="ECO:0007669"/>
    <property type="project" value="UniProtKB-SubCell"/>
</dbReference>
<evidence type="ECO:0000256" key="7">
    <source>
        <dbReference type="ARBA" id="ARBA00022807"/>
    </source>
</evidence>
<evidence type="ECO:0000256" key="5">
    <source>
        <dbReference type="ARBA" id="ARBA00022670"/>
    </source>
</evidence>
<comment type="caution">
    <text evidence="14">The sequence shown here is derived from an EMBL/GenBank/DDBJ whole genome shotgun (WGS) entry which is preliminary data.</text>
</comment>
<keyword evidence="9" id="KW-0072">Autophagy</keyword>
<feature type="region of interest" description="Disordered" evidence="12">
    <location>
        <begin position="125"/>
        <end position="178"/>
    </location>
</feature>
<reference evidence="14" key="1">
    <citation type="submission" date="2023-03" db="EMBL/GenBank/DDBJ databases">
        <title>Massive genome expansion in bonnet fungi (Mycena s.s.) driven by repeated elements and novel gene families across ecological guilds.</title>
        <authorList>
            <consortium name="Lawrence Berkeley National Laboratory"/>
            <person name="Harder C.B."/>
            <person name="Miyauchi S."/>
            <person name="Viragh M."/>
            <person name="Kuo A."/>
            <person name="Thoen E."/>
            <person name="Andreopoulos B."/>
            <person name="Lu D."/>
            <person name="Skrede I."/>
            <person name="Drula E."/>
            <person name="Henrissat B."/>
            <person name="Morin E."/>
            <person name="Kohler A."/>
            <person name="Barry K."/>
            <person name="LaButti K."/>
            <person name="Morin E."/>
            <person name="Salamov A."/>
            <person name="Lipzen A."/>
            <person name="Mereny Z."/>
            <person name="Hegedus B."/>
            <person name="Baldrian P."/>
            <person name="Stursova M."/>
            <person name="Weitz H."/>
            <person name="Taylor A."/>
            <person name="Grigoriev I.V."/>
            <person name="Nagy L.G."/>
            <person name="Martin F."/>
            <person name="Kauserud H."/>
        </authorList>
    </citation>
    <scope>NUCLEOTIDE SEQUENCE</scope>
    <source>
        <strain evidence="14">CBHHK002</strain>
    </source>
</reference>
<feature type="compositionally biased region" description="Polar residues" evidence="12">
    <location>
        <begin position="504"/>
        <end position="514"/>
    </location>
</feature>
<keyword evidence="15" id="KW-1185">Reference proteome</keyword>
<dbReference type="GO" id="GO:0000407">
    <property type="term" value="C:phagophore assembly site"/>
    <property type="evidence" value="ECO:0007669"/>
    <property type="project" value="UniProtKB-SubCell"/>
</dbReference>
<gene>
    <name evidence="14" type="ORF">DFH08DRAFT_852723</name>
</gene>
<dbReference type="InterPro" id="IPR038765">
    <property type="entry name" value="Papain-like_cys_pep_sf"/>
</dbReference>
<evidence type="ECO:0000256" key="10">
    <source>
        <dbReference type="ARBA" id="ARBA00029362"/>
    </source>
</evidence>
<evidence type="ECO:0000256" key="2">
    <source>
        <dbReference type="ARBA" id="ARBA00010958"/>
    </source>
</evidence>
<protein>
    <recommendedName>
        <fullName evidence="11">Cysteine protease</fullName>
        <ecNumber evidence="11">3.4.22.-</ecNumber>
    </recommendedName>
</protein>
<dbReference type="PANTHER" id="PTHR22624:SF49">
    <property type="entry name" value="CYSTEINE PROTEASE"/>
    <property type="match status" value="1"/>
</dbReference>
<feature type="region of interest" description="Disordered" evidence="12">
    <location>
        <begin position="502"/>
        <end position="546"/>
    </location>
</feature>
<dbReference type="GO" id="GO:0016485">
    <property type="term" value="P:protein processing"/>
    <property type="evidence" value="ECO:0007669"/>
    <property type="project" value="TreeGrafter"/>
</dbReference>
<accession>A0AAD7EZ16</accession>
<dbReference type="GO" id="GO:0000045">
    <property type="term" value="P:autophagosome assembly"/>
    <property type="evidence" value="ECO:0007669"/>
    <property type="project" value="TreeGrafter"/>
</dbReference>
<dbReference type="SUPFAM" id="SSF54001">
    <property type="entry name" value="Cysteine proteinases"/>
    <property type="match status" value="1"/>
</dbReference>
<evidence type="ECO:0000259" key="13">
    <source>
        <dbReference type="Pfam" id="PF03416"/>
    </source>
</evidence>
<sequence length="576" mass="63079">MSTPKAVKATSSKSSFVTKAVQYLFDVDSTPDRCKEEIHLLGVKHPGWAGEAEDPETTQQDPSHHWPPQFYSDFRSRVWCTYRREFEAMEGGPRGFTSDAGWGCMLRTGQSLLANALLTIHVGRDWRRPPAPPATRSSFFLPTPNSSPKSTHRRKHSVPSSPPFSPTTTTNSSSSMPYEDRARHAAYVRLLTWFFDTPAPEAPFSVHRMALAGKDLGTEVGQWFGPSIAAGAIKALVHAFPACGLGVSIATDGVLYQTSVFEASHTSPSLETDSASDSLSWGDRPVLLLLGLRLGLDGVNPIYHDTIKQLYTFPQSVGIAGGRPSSSLYFVAAQAEGLFYLDPHYSRPAVPLRPPLKATIEKEMDEATELYYASAYSPAELQTFHCEKVRKMHLSGLDPSMLVGFLCRDAEEWRDFRKRVVEVRWLPFEFSCLGAYGTQLPRAIFSVQEEPPSWPSVDLGGDEEDDGLALESVASSDDPRAASASPLSANTVASVLTPVDTTAAADSSPNSLEEPQSPWSPIDIPPIPQRVNSDDSGRSNGIGKGRFSFAMEGFRNKLRTFGRSRTSLALTEGEEK</sequence>
<evidence type="ECO:0000313" key="15">
    <source>
        <dbReference type="Proteomes" id="UP001218218"/>
    </source>
</evidence>
<dbReference type="GO" id="GO:0035973">
    <property type="term" value="P:aggrephagy"/>
    <property type="evidence" value="ECO:0007669"/>
    <property type="project" value="TreeGrafter"/>
</dbReference>
<evidence type="ECO:0000256" key="8">
    <source>
        <dbReference type="ARBA" id="ARBA00022927"/>
    </source>
</evidence>
<evidence type="ECO:0000313" key="14">
    <source>
        <dbReference type="EMBL" id="KAJ7355532.1"/>
    </source>
</evidence>
<keyword evidence="6 11" id="KW-0378">Hydrolase</keyword>